<dbReference type="Proteomes" id="UP000244441">
    <property type="component" value="Chromosome"/>
</dbReference>
<protein>
    <recommendedName>
        <fullName evidence="4">Cellulase Ig-like domain-containing protein</fullName>
    </recommendedName>
</protein>
<dbReference type="AlphaFoldDB" id="A0A2S0VPZ6"/>
<feature type="chain" id="PRO_5015459149" description="Cellulase Ig-like domain-containing protein" evidence="1">
    <location>
        <begin position="27"/>
        <end position="721"/>
    </location>
</feature>
<dbReference type="InterPro" id="IPR008928">
    <property type="entry name" value="6-hairpin_glycosidase_sf"/>
</dbReference>
<proteinExistence type="predicted"/>
<keyword evidence="1" id="KW-0732">Signal</keyword>
<evidence type="ECO:0000313" key="3">
    <source>
        <dbReference type="Proteomes" id="UP000244441"/>
    </source>
</evidence>
<evidence type="ECO:0008006" key="4">
    <source>
        <dbReference type="Google" id="ProtNLM"/>
    </source>
</evidence>
<organism evidence="2 3">
    <name type="scientific">Saccharobesus litoralis</name>
    <dbReference type="NCBI Taxonomy" id="2172099"/>
    <lineage>
        <taxon>Bacteria</taxon>
        <taxon>Pseudomonadati</taxon>
        <taxon>Pseudomonadota</taxon>
        <taxon>Gammaproteobacteria</taxon>
        <taxon>Alteromonadales</taxon>
        <taxon>Alteromonadaceae</taxon>
        <taxon>Saccharobesus</taxon>
    </lineage>
</organism>
<name>A0A2S0VPZ6_9ALTE</name>
<dbReference type="SUPFAM" id="SSF48208">
    <property type="entry name" value="Six-hairpin glycosidases"/>
    <property type="match status" value="1"/>
</dbReference>
<dbReference type="EMBL" id="CP026604">
    <property type="protein sequence ID" value="AWB66295.1"/>
    <property type="molecule type" value="Genomic_DNA"/>
</dbReference>
<gene>
    <name evidence="2" type="ORF">C2869_07550</name>
</gene>
<dbReference type="GO" id="GO:0005975">
    <property type="term" value="P:carbohydrate metabolic process"/>
    <property type="evidence" value="ECO:0007669"/>
    <property type="project" value="InterPro"/>
</dbReference>
<reference evidence="2 3" key="1">
    <citation type="submission" date="2018-01" db="EMBL/GenBank/DDBJ databases">
        <title>Genome sequence of a Cantenovulum-like bacteria.</title>
        <authorList>
            <person name="Tan W.R."/>
            <person name="Lau N.-S."/>
            <person name="Go F."/>
            <person name="Amirul A.-A.A."/>
        </authorList>
    </citation>
    <scope>NUCLEOTIDE SEQUENCE [LARGE SCALE GENOMIC DNA]</scope>
    <source>
        <strain evidence="2 3">CCB-QB4</strain>
    </source>
</reference>
<accession>A0A2S0VPZ6</accession>
<evidence type="ECO:0000256" key="1">
    <source>
        <dbReference type="SAM" id="SignalP"/>
    </source>
</evidence>
<keyword evidence="3" id="KW-1185">Reference proteome</keyword>
<dbReference type="KEGG" id="cate:C2869_07550"/>
<evidence type="ECO:0000313" key="2">
    <source>
        <dbReference type="EMBL" id="AWB66295.1"/>
    </source>
</evidence>
<dbReference type="RefSeq" id="WP_108602365.1">
    <property type="nucleotide sequence ID" value="NZ_CP026604.1"/>
</dbReference>
<sequence>MGHNKYLFNSIKCFIRGLFLIPLVVAADAQSAQLDYNQSANQVEIKTNSETLLVSPTQGLWSIAHNSQGLADLDYQHAQIDQVEVNGEWQIYSGKLITDQGIWLLRDACKAENDRIKCIRRYHWTGDEQLNNIVLSVRWLATHQRKLQRQTQVVMPSLVYHGNPSAKRNDPNRIAHLNAQPGEFVQYEEHRFSMPFVSLEWPQSVTNKQSPYLGAALHTLPSELSHANRSDLWWSLGVEHQTDYTELRLLSGPIGYNRQADVSKLYQKKSAPYPNATIKVQPGQIIEKTYYLQAYPVEQQGQGFVKPMQTSIDIFQPSATQGYPEFDAIVQDKLRFLQSRYLESSDYAGFNMFDNNFRQQIVMGWAGQSEAPGYALLVLGKKHQRKDWIAQAQKSLDFLTQAKFADDYGFTVSYKIKQQKWQYHAFRPHKLFDPVSQGQAMYMFAKAIQVGQELNRGYEDYQVDTSKWQTFFKQAADFHAKRILKEDWQPVSTNEAFVIAPLALGAILFNEPKYQQAAIKAGQHYAQRHLSMQEPYWGGTLDAIGEDKEGAWGAFQAFMSLYDLTGETEYLSWAEHAANVMLTYTVVWDIPMPAGRLADHQFKSTGWTAVSPQNQHLDVYGVLTTPLLYRLAQLTNNDQLKRLAKVMYLSCGQLIDPMGSQGEQIQQTNFVQSSHNIKQAGDAVDPSHFRGGYSEEWTVLWITAHFLTAAAMFEEQLAKFD</sequence>
<dbReference type="OrthoDB" id="6376700at2"/>
<feature type="signal peptide" evidence="1">
    <location>
        <begin position="1"/>
        <end position="26"/>
    </location>
</feature>